<dbReference type="Proteomes" id="UP000003477">
    <property type="component" value="Unassembled WGS sequence"/>
</dbReference>
<evidence type="ECO:0000256" key="1">
    <source>
        <dbReference type="SAM" id="Coils"/>
    </source>
</evidence>
<name>G5JEZ5_CROWT</name>
<evidence type="ECO:0000313" key="3">
    <source>
        <dbReference type="EMBL" id="EHJ09241.1"/>
    </source>
</evidence>
<comment type="caution">
    <text evidence="3">The sequence shown here is derived from an EMBL/GenBank/DDBJ whole genome shotgun (WGS) entry which is preliminary data.</text>
</comment>
<dbReference type="GeneID" id="88769281"/>
<proteinExistence type="predicted"/>
<evidence type="ECO:0000256" key="2">
    <source>
        <dbReference type="SAM" id="MobiDB-lite"/>
    </source>
</evidence>
<feature type="coiled-coil region" evidence="1">
    <location>
        <begin position="672"/>
        <end position="699"/>
    </location>
</feature>
<accession>G5JEZ5</accession>
<feature type="region of interest" description="Disordered" evidence="2">
    <location>
        <begin position="1211"/>
        <end position="1243"/>
    </location>
</feature>
<feature type="compositionally biased region" description="Low complexity" evidence="2">
    <location>
        <begin position="1216"/>
        <end position="1234"/>
    </location>
</feature>
<dbReference type="PATRIC" id="fig|423471.3.peg.5596"/>
<keyword evidence="1" id="KW-0175">Coiled coil</keyword>
<sequence>MAYQSQGIQVQHFDTKTGYDLDIKETFNNTVAEYLFPETTFTLGTVYEGDKTTEQELQRFEDKSLQFANAKKFYFADDDTVRDQLFPTASDGAAYGSLPFTPCQEFTEVENISVLVIDDETGENNANLDPEYAKTLVGDCYCRIDNNLHQQVKGKENTPFQFRLGIKAQENSPVARIAKGTVSPMDLSQVGDGYDLILATSAFKGRKTEQAEKIKPGAYNLIVGLGVKSSAYYGTHSLGPQVLVNYPKGVKQDIVPLVIKELEKLEAISSDPLVIAKDFMESTEQRYKYRVLDELGIDEEDLTGRDLDDVMSMIEEEKNNDIIYKLLKNDIDKHRQLLEHPKIVDALNNHLQSRYREIATGRFIKFKGGLLQPHHELKASEFCDPKLPNGAKVIVTRSPLVNSNGVITLTNRHLEDIKHLEGTVYMNAKTAADYLQGDFDGDRVAYELASKYPNLAAEVEEKHLPENRYKDIEKRSKTAYKGSFEQIALSAKDNKIGIIAIKVMKAVGLEMELDNLPQEKVEEYINDLSDHFCSLWRKDKKTGKEVLSESLAGREKLVKKLAALGTSNQSKSEKIKTIKLFLHERVNELAAQLQIAVDGAKSAQRPDDIVLSANEQLMGYRDINWLKEYKDSEIYKNQVLASNNYSPVDLMIQPVNEVWEDNSLQARQNHQFEQLFKDVEVSEQDIKEAEEVKKQYNKLNSYGFRLKEEYSSAPGPRLTLKTKQGEEIEIIHTLSANHTDVYNLKSANVYFRKNESNYSHPELKYVAFAEVVGEKNDYGKPLYKRIGYVSKISEREQQKLIKPELNKSKSKIINVNVSVNPGVTPHQVKAAFGQVREYIQKIYNQITSQDKLSKAAALWQVTHRRLQKIRNRLGKLDDSQRFNKANAAFAIFGDEISEQLETLQFNQVKIAGVNSAYSQTGVPPQLANIPIITKIENNELSPQFSKRVICLREQAENGNINHKRIGYIPEDEPQLPIFSMGTATVNKELKRIAVATNENGQKIEIGELKNHYYADTSYENTELELEISSAIPKGRKNPVPAVKLNGKILGLIKNKESQKILEQQNLTEGKIIKVNLNRDYENTVVTINVDSLNYAPKYSTEKRLLEGKEHKKDKENAFWTMENNQARIVCHHTTIKDFQTYFNKKKVEYKISNDYGSAGREYDLGLVIFQLKEKELNKLNMEQIEKVWGKPLSSSQYSAILDEIAKSTRVKEEKNQQQNQKNNNLYTNNTLENNKVVDSDNSPTIPITGKPMAMNYPLKLYGEENKLPVNTTIDAMRGHGRIHTTRSFQPYGAYQFQEGDLAIAYSGDKDNPTKQVLFRVGKQYQITNEMIEDPNFRKHWSHSEKHSAKLLDSLRNNEQNNKKTWGLNMIPLGDYKDGQVYSFDTGEDITQEVINKNNNVKLNLGGNKQSNFISLNEIPSDPEVELKYLMEQQQRTEKVAPIAIEILKLKNKDNSPTKSYIGQTYDLNYDGHYLTITDKQGAVKMKAKFMGIDPTTQKQKWLSNLPENSLGLTEDDVKQWTSEAVKEAIKLEKIKQCQNNLLST</sequence>
<protein>
    <submittedName>
        <fullName evidence="3">Uncharacterized protein</fullName>
    </submittedName>
</protein>
<evidence type="ECO:0000313" key="4">
    <source>
        <dbReference type="Proteomes" id="UP000003477"/>
    </source>
</evidence>
<reference evidence="3 4" key="1">
    <citation type="journal article" date="2011" name="Front. Microbiol.">
        <title>Two Strains of Crocosphaera watsonii with Highly Conserved Genomes are Distinguished by Strain-Specific Features.</title>
        <authorList>
            <person name="Bench S.R."/>
            <person name="Ilikchyan I.N."/>
            <person name="Tripp H.J."/>
            <person name="Zehr J.P."/>
        </authorList>
    </citation>
    <scope>NUCLEOTIDE SEQUENCE [LARGE SCALE GENOMIC DNA]</scope>
    <source>
        <strain evidence="3 4">WH 0003</strain>
    </source>
</reference>
<organism evidence="3 4">
    <name type="scientific">Crocosphaera watsonii WH 0003</name>
    <dbReference type="NCBI Taxonomy" id="423471"/>
    <lineage>
        <taxon>Bacteria</taxon>
        <taxon>Bacillati</taxon>
        <taxon>Cyanobacteriota</taxon>
        <taxon>Cyanophyceae</taxon>
        <taxon>Oscillatoriophycideae</taxon>
        <taxon>Chroococcales</taxon>
        <taxon>Aphanothecaceae</taxon>
        <taxon>Crocosphaera</taxon>
    </lineage>
</organism>
<dbReference type="RefSeq" id="WP_007313709.1">
    <property type="nucleotide sequence ID" value="NZ_AESD01001120.1"/>
</dbReference>
<gene>
    <name evidence="3" type="ORF">CWATWH0003_B332</name>
</gene>
<dbReference type="EMBL" id="AESD01001120">
    <property type="protein sequence ID" value="EHJ09241.1"/>
    <property type="molecule type" value="Genomic_DNA"/>
</dbReference>